<evidence type="ECO:0000256" key="1">
    <source>
        <dbReference type="ARBA" id="ARBA00023450"/>
    </source>
</evidence>
<accession>A0A6P2CHB9</accession>
<comment type="caution">
    <text evidence="4">The sequence shown here is derived from an EMBL/GenBank/DDBJ whole genome shotgun (WGS) entry which is preliminary data.</text>
</comment>
<feature type="region of interest" description="Disordered" evidence="2">
    <location>
        <begin position="423"/>
        <end position="454"/>
    </location>
</feature>
<gene>
    <name evidence="4" type="ORF">DW322_20705</name>
</gene>
<evidence type="ECO:0000256" key="2">
    <source>
        <dbReference type="SAM" id="MobiDB-lite"/>
    </source>
</evidence>
<proteinExistence type="inferred from homology"/>
<dbReference type="Pfam" id="PF02720">
    <property type="entry name" value="DUF222"/>
    <property type="match status" value="1"/>
</dbReference>
<dbReference type="Gene3D" id="1.10.30.50">
    <property type="match status" value="1"/>
</dbReference>
<dbReference type="Pfam" id="PF01844">
    <property type="entry name" value="HNH"/>
    <property type="match status" value="1"/>
</dbReference>
<evidence type="ECO:0000259" key="3">
    <source>
        <dbReference type="SMART" id="SM00507"/>
    </source>
</evidence>
<sequence>MGPGDSSHASRLDSALVASLSLASWQPDPERVGDTALGDALLEMSALAAALEAQRIAYLAEFDRRRLATQDGARDTAHWLAGRTLLEVGAAKALVSAGCSVRDEPDVADALAQSQIAPAHARLICRFFEKPPSAMTRLAETDEKAYEAVRAACRDALLAAAAPSGDTTTASVRAAVEKLEHRLDCEGGDVPTKERSELNELHVSTTLHGRVVIRGDLDAVSGEVVRTALSKLSAPRPAEDGTRDPREAPLRRADAFVRVCESFLARGDAGIEAGERPHVTVVMNEADLRERESLGDRVRDSMAALRDGIDLPWTHFGASLSPATARALTCDAHITAVRAKANGVPLSMGRTQRLVTAAQRRALTVRDKGCAFPGCTAPAPWCEAHHVIHWANGGPTDLENLVLICGHHHRFIHHGDWTVTTAPGAPPTFERKRHRRARHGRSTRSPRLRGGCVP</sequence>
<dbReference type="InterPro" id="IPR003870">
    <property type="entry name" value="DUF222"/>
</dbReference>
<dbReference type="EMBL" id="QRCM01000001">
    <property type="protein sequence ID" value="TXG92149.1"/>
    <property type="molecule type" value="Genomic_DNA"/>
</dbReference>
<dbReference type="Proteomes" id="UP000471120">
    <property type="component" value="Unassembled WGS sequence"/>
</dbReference>
<keyword evidence="4" id="KW-0255">Endonuclease</keyword>
<keyword evidence="4" id="KW-0540">Nuclease</keyword>
<dbReference type="GO" id="GO:0008270">
    <property type="term" value="F:zinc ion binding"/>
    <property type="evidence" value="ECO:0007669"/>
    <property type="project" value="InterPro"/>
</dbReference>
<protein>
    <submittedName>
        <fullName evidence="4">HNH endonuclease</fullName>
    </submittedName>
</protein>
<keyword evidence="4" id="KW-0378">Hydrolase</keyword>
<feature type="compositionally biased region" description="Basic residues" evidence="2">
    <location>
        <begin position="431"/>
        <end position="447"/>
    </location>
</feature>
<dbReference type="GO" id="GO:0003676">
    <property type="term" value="F:nucleic acid binding"/>
    <property type="evidence" value="ECO:0007669"/>
    <property type="project" value="InterPro"/>
</dbReference>
<dbReference type="CDD" id="cd00085">
    <property type="entry name" value="HNHc"/>
    <property type="match status" value="1"/>
</dbReference>
<evidence type="ECO:0000313" key="4">
    <source>
        <dbReference type="EMBL" id="TXG92149.1"/>
    </source>
</evidence>
<evidence type="ECO:0000313" key="5">
    <source>
        <dbReference type="Proteomes" id="UP000471120"/>
    </source>
</evidence>
<dbReference type="SMART" id="SM00507">
    <property type="entry name" value="HNHc"/>
    <property type="match status" value="1"/>
</dbReference>
<name>A0A6P2CHB9_9NOCA</name>
<reference evidence="4 5" key="1">
    <citation type="submission" date="2018-07" db="EMBL/GenBank/DDBJ databases">
        <title>Genome sequence of Rhodococcus rhodnii ATCC 35071 from Rhodnius prolixus.</title>
        <authorList>
            <person name="Patel V."/>
            <person name="Vogel K.J."/>
        </authorList>
    </citation>
    <scope>NUCLEOTIDE SEQUENCE [LARGE SCALE GENOMIC DNA]</scope>
    <source>
        <strain evidence="4 5">ATCC 35071</strain>
    </source>
</reference>
<dbReference type="AlphaFoldDB" id="A0A6P2CHB9"/>
<comment type="similarity">
    <text evidence="1">Belongs to the Rv1128c/1148c/1588c/1702c/1945/3466 family.</text>
</comment>
<dbReference type="GO" id="GO:0004519">
    <property type="term" value="F:endonuclease activity"/>
    <property type="evidence" value="ECO:0007669"/>
    <property type="project" value="UniProtKB-KW"/>
</dbReference>
<dbReference type="InterPro" id="IPR003615">
    <property type="entry name" value="HNH_nuc"/>
</dbReference>
<dbReference type="RefSeq" id="WP_010838131.1">
    <property type="nucleotide sequence ID" value="NZ_QRCM01000001.1"/>
</dbReference>
<organism evidence="4 5">
    <name type="scientific">Rhodococcus rhodnii</name>
    <dbReference type="NCBI Taxonomy" id="38312"/>
    <lineage>
        <taxon>Bacteria</taxon>
        <taxon>Bacillati</taxon>
        <taxon>Actinomycetota</taxon>
        <taxon>Actinomycetes</taxon>
        <taxon>Mycobacteriales</taxon>
        <taxon>Nocardiaceae</taxon>
        <taxon>Rhodococcus</taxon>
    </lineage>
</organism>
<feature type="domain" description="HNH nuclease" evidence="3">
    <location>
        <begin position="358"/>
        <end position="410"/>
    </location>
</feature>
<dbReference type="InterPro" id="IPR002711">
    <property type="entry name" value="HNH"/>
</dbReference>